<gene>
    <name evidence="7" type="primary">CYP71A9</name>
    <name evidence="7" type="ORF">KSP39_PZI017641</name>
</gene>
<evidence type="ECO:0000256" key="6">
    <source>
        <dbReference type="SAM" id="SignalP"/>
    </source>
</evidence>
<dbReference type="InterPro" id="IPR001128">
    <property type="entry name" value="Cyt_P450"/>
</dbReference>
<dbReference type="Pfam" id="PF00067">
    <property type="entry name" value="p450"/>
    <property type="match status" value="1"/>
</dbReference>
<dbReference type="EMBL" id="JBBWWQ010000015">
    <property type="protein sequence ID" value="KAK8928883.1"/>
    <property type="molecule type" value="Genomic_DNA"/>
</dbReference>
<feature type="signal peptide" evidence="6">
    <location>
        <begin position="1"/>
        <end position="20"/>
    </location>
</feature>
<keyword evidence="5" id="KW-0503">Monooxygenase</keyword>
<dbReference type="Gene3D" id="1.10.630.10">
    <property type="entry name" value="Cytochrome P450"/>
    <property type="match status" value="1"/>
</dbReference>
<dbReference type="PRINTS" id="PR00385">
    <property type="entry name" value="P450"/>
</dbReference>
<dbReference type="GO" id="GO:0016705">
    <property type="term" value="F:oxidoreductase activity, acting on paired donors, with incorporation or reduction of molecular oxygen"/>
    <property type="evidence" value="ECO:0007669"/>
    <property type="project" value="InterPro"/>
</dbReference>
<evidence type="ECO:0000256" key="3">
    <source>
        <dbReference type="ARBA" id="ARBA00023004"/>
    </source>
</evidence>
<keyword evidence="2 4" id="KW-0479">Metal-binding</keyword>
<dbReference type="GO" id="GO:0004497">
    <property type="term" value="F:monooxygenase activity"/>
    <property type="evidence" value="ECO:0007669"/>
    <property type="project" value="UniProtKB-KW"/>
</dbReference>
<evidence type="ECO:0000256" key="2">
    <source>
        <dbReference type="ARBA" id="ARBA00022723"/>
    </source>
</evidence>
<dbReference type="InterPro" id="IPR002401">
    <property type="entry name" value="Cyt_P450_E_grp-I"/>
</dbReference>
<feature type="binding site" description="axial binding residue" evidence="4">
    <location>
        <position position="441"/>
    </location>
    <ligand>
        <name>heme</name>
        <dbReference type="ChEBI" id="CHEBI:30413"/>
    </ligand>
    <ligandPart>
        <name>Fe</name>
        <dbReference type="ChEBI" id="CHEBI:18248"/>
    </ligandPart>
</feature>
<dbReference type="PANTHER" id="PTHR47955">
    <property type="entry name" value="CYTOCHROME P450 FAMILY 71 PROTEIN"/>
    <property type="match status" value="1"/>
</dbReference>
<accession>A0AAP0B5Q0</accession>
<dbReference type="CDD" id="cd11072">
    <property type="entry name" value="CYP71-like"/>
    <property type="match status" value="1"/>
</dbReference>
<keyword evidence="8" id="KW-1185">Reference proteome</keyword>
<keyword evidence="5" id="KW-0560">Oxidoreductase</keyword>
<feature type="chain" id="PRO_5042962822" evidence="6">
    <location>
        <begin position="21"/>
        <end position="502"/>
    </location>
</feature>
<keyword evidence="3 4" id="KW-0408">Iron</keyword>
<evidence type="ECO:0000256" key="4">
    <source>
        <dbReference type="PIRSR" id="PIRSR602401-1"/>
    </source>
</evidence>
<protein>
    <submittedName>
        <fullName evidence="7">Cytochrome P450 71A9</fullName>
    </submittedName>
</protein>
<dbReference type="InterPro" id="IPR036396">
    <property type="entry name" value="Cyt_P450_sf"/>
</dbReference>
<comment type="cofactor">
    <cofactor evidence="4">
        <name>heme</name>
        <dbReference type="ChEBI" id="CHEBI:30413"/>
    </cofactor>
</comment>
<dbReference type="PROSITE" id="PS00086">
    <property type="entry name" value="CYTOCHROME_P450"/>
    <property type="match status" value="1"/>
</dbReference>
<name>A0AAP0B5Q0_9ASPA</name>
<keyword evidence="4 5" id="KW-0349">Heme</keyword>
<dbReference type="FunFam" id="1.10.630.10:FF:000011">
    <property type="entry name" value="Cytochrome P450 83B1"/>
    <property type="match status" value="1"/>
</dbReference>
<dbReference type="PANTHER" id="PTHR47955:SF14">
    <property type="entry name" value="OS01G0543600 PROTEIN"/>
    <property type="match status" value="1"/>
</dbReference>
<dbReference type="PRINTS" id="PR00463">
    <property type="entry name" value="EP450I"/>
</dbReference>
<proteinExistence type="inferred from homology"/>
<dbReference type="AlphaFoldDB" id="A0AAP0B5Q0"/>
<organism evidence="7 8">
    <name type="scientific">Platanthera zijinensis</name>
    <dbReference type="NCBI Taxonomy" id="2320716"/>
    <lineage>
        <taxon>Eukaryota</taxon>
        <taxon>Viridiplantae</taxon>
        <taxon>Streptophyta</taxon>
        <taxon>Embryophyta</taxon>
        <taxon>Tracheophyta</taxon>
        <taxon>Spermatophyta</taxon>
        <taxon>Magnoliopsida</taxon>
        <taxon>Liliopsida</taxon>
        <taxon>Asparagales</taxon>
        <taxon>Orchidaceae</taxon>
        <taxon>Orchidoideae</taxon>
        <taxon>Orchideae</taxon>
        <taxon>Orchidinae</taxon>
        <taxon>Platanthera</taxon>
    </lineage>
</organism>
<dbReference type="GO" id="GO:0020037">
    <property type="term" value="F:heme binding"/>
    <property type="evidence" value="ECO:0007669"/>
    <property type="project" value="InterPro"/>
</dbReference>
<evidence type="ECO:0000256" key="1">
    <source>
        <dbReference type="ARBA" id="ARBA00010617"/>
    </source>
</evidence>
<dbReference type="Proteomes" id="UP001418222">
    <property type="component" value="Unassembled WGS sequence"/>
</dbReference>
<comment type="similarity">
    <text evidence="1 5">Belongs to the cytochrome P450 family.</text>
</comment>
<reference evidence="7 8" key="1">
    <citation type="journal article" date="2022" name="Nat. Plants">
        <title>Genomes of leafy and leafless Platanthera orchids illuminate the evolution of mycoheterotrophy.</title>
        <authorList>
            <person name="Li M.H."/>
            <person name="Liu K.W."/>
            <person name="Li Z."/>
            <person name="Lu H.C."/>
            <person name="Ye Q.L."/>
            <person name="Zhang D."/>
            <person name="Wang J.Y."/>
            <person name="Li Y.F."/>
            <person name="Zhong Z.M."/>
            <person name="Liu X."/>
            <person name="Yu X."/>
            <person name="Liu D.K."/>
            <person name="Tu X.D."/>
            <person name="Liu B."/>
            <person name="Hao Y."/>
            <person name="Liao X.Y."/>
            <person name="Jiang Y.T."/>
            <person name="Sun W.H."/>
            <person name="Chen J."/>
            <person name="Chen Y.Q."/>
            <person name="Ai Y."/>
            <person name="Zhai J.W."/>
            <person name="Wu S.S."/>
            <person name="Zhou Z."/>
            <person name="Hsiao Y.Y."/>
            <person name="Wu W.L."/>
            <person name="Chen Y.Y."/>
            <person name="Lin Y.F."/>
            <person name="Hsu J.L."/>
            <person name="Li C.Y."/>
            <person name="Wang Z.W."/>
            <person name="Zhao X."/>
            <person name="Zhong W.Y."/>
            <person name="Ma X.K."/>
            <person name="Ma L."/>
            <person name="Huang J."/>
            <person name="Chen G.Z."/>
            <person name="Huang M.Z."/>
            <person name="Huang L."/>
            <person name="Peng D.H."/>
            <person name="Luo Y.B."/>
            <person name="Zou S.Q."/>
            <person name="Chen S.P."/>
            <person name="Lan S."/>
            <person name="Tsai W.C."/>
            <person name="Van de Peer Y."/>
            <person name="Liu Z.J."/>
        </authorList>
    </citation>
    <scope>NUCLEOTIDE SEQUENCE [LARGE SCALE GENOMIC DNA]</scope>
    <source>
        <strain evidence="7">Lor287</strain>
    </source>
</reference>
<keyword evidence="6" id="KW-0732">Signal</keyword>
<comment type="caution">
    <text evidence="7">The sequence shown here is derived from an EMBL/GenBank/DDBJ whole genome shotgun (WGS) entry which is preliminary data.</text>
</comment>
<evidence type="ECO:0000313" key="7">
    <source>
        <dbReference type="EMBL" id="KAK8928883.1"/>
    </source>
</evidence>
<dbReference type="InterPro" id="IPR017972">
    <property type="entry name" value="Cyt_P450_CS"/>
</dbReference>
<evidence type="ECO:0000313" key="8">
    <source>
        <dbReference type="Proteomes" id="UP001418222"/>
    </source>
</evidence>
<sequence>MSPALLAALFLVPFFFLFLAERSRRRSIARKIPLLPSLPGLPFIGNLHELGSLRHHSLSRLSKKHGPLMLLHLGSIPTLVVSSSGFAQEFMKTQDVIFASRPSLKVSRALSYNNIDVAFSPYGDCWRQMRKICMTHLLSGKMVQSIASVRKEEVVGLLQRVSDRSGSVVCLTEMLNELVNNVLCRVVLGSPLGDERRKLISNLVQRNSTINTVLFIEDFFPRFGWLDRIFGSENKIQSHFGAWDVLLDEFIEDHLTNKSNIDRAADRIDFIQVLLQLQKDPNMEFALTKDHIKATLLDMFAAGIDTSFLVLDWSMSELIRNPRVMKKVQDEVRSIANGDDLVNEEHLQNMSYLKAVVKEILRLHPPIPLLLPRESTQDCEIAGYRIPKKTRVIVNAWSIGRDEQYWKAPEEFNPERFMGSSLDFKGREFYFIPFGAGRRICPGMTFATAVVELTLANLLHRFDWSLPKGVSVEDMAMEESAGLVAPRKQKLELVPILVNKAN</sequence>
<evidence type="ECO:0000256" key="5">
    <source>
        <dbReference type="RuleBase" id="RU000461"/>
    </source>
</evidence>
<dbReference type="SUPFAM" id="SSF48264">
    <property type="entry name" value="Cytochrome P450"/>
    <property type="match status" value="1"/>
</dbReference>
<dbReference type="GO" id="GO:0005506">
    <property type="term" value="F:iron ion binding"/>
    <property type="evidence" value="ECO:0007669"/>
    <property type="project" value="InterPro"/>
</dbReference>